<proteinExistence type="predicted"/>
<dbReference type="Proteomes" id="UP000002258">
    <property type="component" value="Chromosome 7"/>
</dbReference>
<keyword evidence="2" id="KW-0946">Virion</keyword>
<feature type="domain" description="Major coat protein L-A virus" evidence="1">
    <location>
        <begin position="89"/>
        <end position="381"/>
    </location>
</feature>
<dbReference type="EMBL" id="CP000501">
    <property type="protein sequence ID" value="ABN68085.2"/>
    <property type="molecule type" value="Genomic_DNA"/>
</dbReference>
<dbReference type="KEGG" id="pic:PICST_91557"/>
<dbReference type="Gene3D" id="3.90.1840.10">
    <property type="entry name" value="Major capsid protein"/>
    <property type="match status" value="1"/>
</dbReference>
<dbReference type="RefSeq" id="XP_001386114.2">
    <property type="nucleotide sequence ID" value="XM_001386077.1"/>
</dbReference>
<keyword evidence="2" id="KW-0167">Capsid protein</keyword>
<evidence type="ECO:0000313" key="2">
    <source>
        <dbReference type="EMBL" id="ABN68085.2"/>
    </source>
</evidence>
<dbReference type="InterPro" id="IPR036332">
    <property type="entry name" value="Major_coat_LA-virus_sf"/>
</dbReference>
<dbReference type="SUPFAM" id="SSF82856">
    <property type="entry name" value="L-A virus major coat protein"/>
    <property type="match status" value="1"/>
</dbReference>
<dbReference type="eggNOG" id="ENOG502SKR4">
    <property type="taxonomic scope" value="Eukaryota"/>
</dbReference>
<keyword evidence="3" id="KW-1185">Reference proteome</keyword>
<sequence>MITALASANSTNLGFHPFHVEGHCSFLSQVEVRNGDNRRNFKPKTNFVWLGEVHGIINAREPTHFINEGTSYYKKPRLVGIDERSESQHALLVNLIRLYHLTLLNEEGDLRNVKNIRYDDGHSTAHTSWPREIGEKWNWPNSSSSEEYPEFISLDETSEQQSHSMVLDFTGLSDEEITIMWRMCSRWCQRTNFKLDFELPKLASRIYCKSSRTMPNFLEVEEVRTRNPKRIPKSSQIWDLIVKYVRRNRLESQARSSCLVISHIMLSLLPDTLEGLSFLSERVEIHLPSLFSLRQLSSDKEENERMLNDWRQIEKYPAIIFNYGLFVANCFPIGLMKRELFPTEGVHEKDLVNAMVSYATGIGVASFDNSNLFVSYPNLVDTKNRVFAVKANVEEEKGYSVENDIVSSFGFPCFGNPYLFHPLHTFKNEIEQGTPHEGEFMLKKPKIENNKCILNLIDAWSYAWTYRIGGYDCHIEIDNSHLFKAFAPNESSWTVIYLVNKKKTDNLVESKVTITKIEKRKNSFFKLQDFTKPDFSPSCVEVVVKKKYPIDTNKSVQKLQNWDNILDGAKNLKG</sequence>
<protein>
    <submittedName>
        <fullName evidence="2">Major viral coat protein</fullName>
    </submittedName>
</protein>
<gene>
    <name evidence="2" type="primary">PSV1</name>
    <name evidence="2" type="ORF">PICST_91557</name>
</gene>
<dbReference type="GeneID" id="4840729"/>
<dbReference type="HOGENOM" id="CLU_034306_0_0_1"/>
<name>A3LZ28_PICST</name>
<dbReference type="Pfam" id="PF09220">
    <property type="entry name" value="LA-virus_coat"/>
    <property type="match status" value="1"/>
</dbReference>
<reference evidence="2 3" key="1">
    <citation type="journal article" date="2007" name="Nat. Biotechnol.">
        <title>Genome sequence of the lignocellulose-bioconverting and xylose-fermenting yeast Pichia stipitis.</title>
        <authorList>
            <person name="Jeffries T.W."/>
            <person name="Grigoriev I.V."/>
            <person name="Grimwood J."/>
            <person name="Laplaza J.M."/>
            <person name="Aerts A."/>
            <person name="Salamov A."/>
            <person name="Schmutz J."/>
            <person name="Lindquist E."/>
            <person name="Dehal P."/>
            <person name="Shapiro H."/>
            <person name="Jin Y.S."/>
            <person name="Passoth V."/>
            <person name="Richardson P.M."/>
        </authorList>
    </citation>
    <scope>NUCLEOTIDE SEQUENCE [LARGE SCALE GENOMIC DNA]</scope>
    <source>
        <strain evidence="3">ATCC 58785 / CBS 6054 / NBRC 10063 / NRRL Y-11545</strain>
    </source>
</reference>
<evidence type="ECO:0000259" key="1">
    <source>
        <dbReference type="Pfam" id="PF09220"/>
    </source>
</evidence>
<accession>A3LZ28</accession>
<organism evidence="2 3">
    <name type="scientific">Scheffersomyces stipitis (strain ATCC 58785 / CBS 6054 / NBRC 10063 / NRRL Y-11545)</name>
    <name type="common">Yeast</name>
    <name type="synonym">Pichia stipitis</name>
    <dbReference type="NCBI Taxonomy" id="322104"/>
    <lineage>
        <taxon>Eukaryota</taxon>
        <taxon>Fungi</taxon>
        <taxon>Dikarya</taxon>
        <taxon>Ascomycota</taxon>
        <taxon>Saccharomycotina</taxon>
        <taxon>Pichiomycetes</taxon>
        <taxon>Debaryomycetaceae</taxon>
        <taxon>Scheffersomyces</taxon>
    </lineage>
</organism>
<dbReference type="SMR" id="A3LZ28"/>
<dbReference type="InterPro" id="IPR015302">
    <property type="entry name" value="Major_coat_LA-virus"/>
</dbReference>
<evidence type="ECO:0000313" key="3">
    <source>
        <dbReference type="Proteomes" id="UP000002258"/>
    </source>
</evidence>
<dbReference type="AlphaFoldDB" id="A3LZ28"/>
<dbReference type="InParanoid" id="A3LZ28"/>